<feature type="transmembrane region" description="Helical" evidence="8">
    <location>
        <begin position="246"/>
        <end position="270"/>
    </location>
</feature>
<dbReference type="RefSeq" id="WP_200277572.1">
    <property type="nucleotide sequence ID" value="NZ_CP066802.1"/>
</dbReference>
<feature type="transmembrane region" description="Helical" evidence="8">
    <location>
        <begin position="466"/>
        <end position="488"/>
    </location>
</feature>
<dbReference type="AlphaFoldDB" id="A0A7T7S329"/>
<feature type="transmembrane region" description="Helical" evidence="8">
    <location>
        <begin position="282"/>
        <end position="306"/>
    </location>
</feature>
<feature type="transmembrane region" description="Helical" evidence="8">
    <location>
        <begin position="369"/>
        <end position="387"/>
    </location>
</feature>
<evidence type="ECO:0000313" key="9">
    <source>
        <dbReference type="EMBL" id="QQM68084.1"/>
    </source>
</evidence>
<sequence>MSGRRGRLHRLVVPGGSAAGAVAGLTLVSRLLGFLRWVVQATTVGAGTVAGAYATANQVPNVLYEVVVGGALAATVVPLLASSARGADVERSGRLASGLLGAVLLVLVPASALLAVAAEPLASLLPVSAGTDPGLQRQLVASFLRMFAVQVPLYGLGVVLSGVLQAHGSFTWPALAPVLSSLVVMVTYGCYALLRDTEPQTALLVLGWGTTAGVAALSLPLLLPVRRLGVRLRPALGLPRPERRRALRLAGAGTWSLLAQQASVLVVLALARAGGEAGTVAVYQYTQAVFLLPYAVLAVPVATVLYPRVAAACAGGGHRAQAEAAALAARSTALVTVVACAGAGLLVAAAPGAEAFFTRLTQVAGMERALVALAPAVLGMSLLYQVSRVLLAADRSRSAALATSLGWLVVSLATVLAVHRLAPGGGQGAATLLALSLGQSAGMLVAAAALLALLGSYTGARALRPVGRCLLVCVPVAAGSGLLLRLLALQAGGGWGQVLLSAAGALLAAALVLGAGHLTQPGLLAVLAPGGGPREGQSVQKTGEEA</sequence>
<keyword evidence="2" id="KW-1003">Cell membrane</keyword>
<evidence type="ECO:0000256" key="3">
    <source>
        <dbReference type="ARBA" id="ARBA00022692"/>
    </source>
</evidence>
<dbReference type="PANTHER" id="PTHR47019">
    <property type="entry name" value="LIPID II FLIPPASE MURJ"/>
    <property type="match status" value="1"/>
</dbReference>
<protein>
    <recommendedName>
        <fullName evidence="11">Virulence factor MviN</fullName>
    </recommendedName>
</protein>
<evidence type="ECO:0000256" key="5">
    <source>
        <dbReference type="ARBA" id="ARBA00022984"/>
    </source>
</evidence>
<evidence type="ECO:0000256" key="1">
    <source>
        <dbReference type="ARBA" id="ARBA00004651"/>
    </source>
</evidence>
<feature type="transmembrane region" description="Helical" evidence="8">
    <location>
        <begin position="494"/>
        <end position="515"/>
    </location>
</feature>
<comment type="subcellular location">
    <subcellularLocation>
        <location evidence="1">Cell membrane</location>
        <topology evidence="1">Multi-pass membrane protein</topology>
    </subcellularLocation>
</comment>
<dbReference type="KEGG" id="awe:JG540_04395"/>
<keyword evidence="3 8" id="KW-0812">Transmembrane</keyword>
<keyword evidence="5" id="KW-0573">Peptidoglycan synthesis</keyword>
<evidence type="ECO:0008006" key="11">
    <source>
        <dbReference type="Google" id="ProtNLM"/>
    </source>
</evidence>
<reference evidence="9 10" key="1">
    <citation type="submission" date="2020-12" db="EMBL/GenBank/DDBJ databases">
        <authorList>
            <person name="Zhou J."/>
        </authorList>
    </citation>
    <scope>NUCLEOTIDE SEQUENCE [LARGE SCALE GENOMIC DNA]</scope>
    <source>
        <strain evidence="9 10">CCUG 61299</strain>
    </source>
</reference>
<organism evidence="9 10">
    <name type="scientific">Actinomyces weissii</name>
    <dbReference type="NCBI Taxonomy" id="675090"/>
    <lineage>
        <taxon>Bacteria</taxon>
        <taxon>Bacillati</taxon>
        <taxon>Actinomycetota</taxon>
        <taxon>Actinomycetes</taxon>
        <taxon>Actinomycetales</taxon>
        <taxon>Actinomycetaceae</taxon>
        <taxon>Actinomyces</taxon>
    </lineage>
</organism>
<dbReference type="Proteomes" id="UP000595895">
    <property type="component" value="Chromosome"/>
</dbReference>
<evidence type="ECO:0000256" key="7">
    <source>
        <dbReference type="ARBA" id="ARBA00023136"/>
    </source>
</evidence>
<feature type="transmembrane region" description="Helical" evidence="8">
    <location>
        <begin position="399"/>
        <end position="418"/>
    </location>
</feature>
<feature type="transmembrane region" description="Helical" evidence="8">
    <location>
        <begin position="138"/>
        <end position="160"/>
    </location>
</feature>
<keyword evidence="4" id="KW-0133">Cell shape</keyword>
<keyword evidence="7 8" id="KW-0472">Membrane</keyword>
<feature type="transmembrane region" description="Helical" evidence="8">
    <location>
        <begin position="327"/>
        <end position="349"/>
    </location>
</feature>
<name>A0A7T7S329_9ACTO</name>
<dbReference type="Pfam" id="PF03023">
    <property type="entry name" value="MurJ"/>
    <property type="match status" value="1"/>
</dbReference>
<feature type="transmembrane region" description="Helical" evidence="8">
    <location>
        <begin position="95"/>
        <end position="118"/>
    </location>
</feature>
<feature type="transmembrane region" description="Helical" evidence="8">
    <location>
        <begin position="62"/>
        <end position="83"/>
    </location>
</feature>
<accession>A0A7T7S329</accession>
<dbReference type="PRINTS" id="PR01806">
    <property type="entry name" value="VIRFACTRMVIN"/>
</dbReference>
<dbReference type="GO" id="GO:0005886">
    <property type="term" value="C:plasma membrane"/>
    <property type="evidence" value="ECO:0007669"/>
    <property type="project" value="UniProtKB-SubCell"/>
</dbReference>
<feature type="transmembrane region" description="Helical" evidence="8">
    <location>
        <begin position="172"/>
        <end position="194"/>
    </location>
</feature>
<dbReference type="InterPro" id="IPR051050">
    <property type="entry name" value="Lipid_II_flippase_MurJ/MviN"/>
</dbReference>
<proteinExistence type="predicted"/>
<feature type="transmembrane region" description="Helical" evidence="8">
    <location>
        <begin position="206"/>
        <end position="225"/>
    </location>
</feature>
<evidence type="ECO:0000313" key="10">
    <source>
        <dbReference type="Proteomes" id="UP000595895"/>
    </source>
</evidence>
<evidence type="ECO:0000256" key="6">
    <source>
        <dbReference type="ARBA" id="ARBA00022989"/>
    </source>
</evidence>
<dbReference type="EMBL" id="CP066802">
    <property type="protein sequence ID" value="QQM68084.1"/>
    <property type="molecule type" value="Genomic_DNA"/>
</dbReference>
<keyword evidence="10" id="KW-1185">Reference proteome</keyword>
<gene>
    <name evidence="9" type="ORF">JG540_04395</name>
</gene>
<evidence type="ECO:0000256" key="4">
    <source>
        <dbReference type="ARBA" id="ARBA00022960"/>
    </source>
</evidence>
<dbReference type="GO" id="GO:0034204">
    <property type="term" value="P:lipid translocation"/>
    <property type="evidence" value="ECO:0007669"/>
    <property type="project" value="TreeGrafter"/>
</dbReference>
<dbReference type="GO" id="GO:0008360">
    <property type="term" value="P:regulation of cell shape"/>
    <property type="evidence" value="ECO:0007669"/>
    <property type="project" value="UniProtKB-KW"/>
</dbReference>
<feature type="transmembrane region" description="Helical" evidence="8">
    <location>
        <begin position="430"/>
        <end position="454"/>
    </location>
</feature>
<evidence type="ECO:0000256" key="8">
    <source>
        <dbReference type="SAM" id="Phobius"/>
    </source>
</evidence>
<dbReference type="GO" id="GO:0009252">
    <property type="term" value="P:peptidoglycan biosynthetic process"/>
    <property type="evidence" value="ECO:0007669"/>
    <property type="project" value="UniProtKB-KW"/>
</dbReference>
<keyword evidence="6 8" id="KW-1133">Transmembrane helix</keyword>
<evidence type="ECO:0000256" key="2">
    <source>
        <dbReference type="ARBA" id="ARBA00022475"/>
    </source>
</evidence>
<dbReference type="GO" id="GO:0015648">
    <property type="term" value="F:lipid-linked peptidoglycan transporter activity"/>
    <property type="evidence" value="ECO:0007669"/>
    <property type="project" value="TreeGrafter"/>
</dbReference>
<dbReference type="InterPro" id="IPR004268">
    <property type="entry name" value="MurJ"/>
</dbReference>
<dbReference type="PANTHER" id="PTHR47019:SF1">
    <property type="entry name" value="LIPID II FLIPPASE MURJ"/>
    <property type="match status" value="1"/>
</dbReference>